<feature type="domain" description="DUF1980" evidence="4">
    <location>
        <begin position="182"/>
        <end position="274"/>
    </location>
</feature>
<reference evidence="6" key="2">
    <citation type="submission" date="2015-05" db="EMBL/GenBank/DDBJ databases">
        <title>Complete genome sequence of Corynebacterium uterequi DSM 45634, isolated from the uterus of a maiden mare.</title>
        <authorList>
            <person name="Ruckert C."/>
            <person name="Albersmeier A."/>
            <person name="Winkler A."/>
            <person name="Tauch A."/>
        </authorList>
    </citation>
    <scope>NUCLEOTIDE SEQUENCE [LARGE SCALE GENOMIC DNA]</scope>
    <source>
        <strain evidence="6">DSM 45634</strain>
    </source>
</reference>
<dbReference type="PANTHER" id="PTHR40047:SF1">
    <property type="entry name" value="UPF0703 PROTEIN YCGQ"/>
    <property type="match status" value="1"/>
</dbReference>
<feature type="domain" description="DUF1980" evidence="3">
    <location>
        <begin position="38"/>
        <end position="137"/>
    </location>
</feature>
<dbReference type="Pfam" id="PF21537">
    <property type="entry name" value="DUF1980_C"/>
    <property type="match status" value="1"/>
</dbReference>
<organism evidence="5 6">
    <name type="scientific">Corynebacterium uterequi</name>
    <dbReference type="NCBI Taxonomy" id="1072256"/>
    <lineage>
        <taxon>Bacteria</taxon>
        <taxon>Bacillati</taxon>
        <taxon>Actinomycetota</taxon>
        <taxon>Actinomycetes</taxon>
        <taxon>Mycobacteriales</taxon>
        <taxon>Corynebacteriaceae</taxon>
        <taxon>Corynebacterium</taxon>
    </lineage>
</organism>
<evidence type="ECO:0000259" key="3">
    <source>
        <dbReference type="Pfam" id="PF09323"/>
    </source>
</evidence>
<evidence type="ECO:0000313" key="5">
    <source>
        <dbReference type="EMBL" id="AKK11320.1"/>
    </source>
</evidence>
<dbReference type="AlphaFoldDB" id="A0A0G3HF12"/>
<proteinExistence type="predicted"/>
<keyword evidence="2" id="KW-0812">Transmembrane</keyword>
<evidence type="ECO:0000256" key="2">
    <source>
        <dbReference type="SAM" id="Phobius"/>
    </source>
</evidence>
<dbReference type="InterPro" id="IPR048493">
    <property type="entry name" value="DUF1980_N"/>
</dbReference>
<keyword evidence="6" id="KW-1185">Reference proteome</keyword>
<sequence length="275" mass="28203">MPRSPVESDESHHPGAHAGHGHHHDVDATGLNTVGGATIILALGVVCVGLAVTGTLNNYLQPYFRPLMVLTGAALIGLAVWTLSTLRRAAHASATSAAASWTPVKVLSRTSALVAVPVLLVLVAAPDPLGAAMVSASSVGGGQLSAAPAALSANDSSGFAPLGEGVTDIGLDELYLRHAFGNPEDLNGKTVTTTGFVTPVQEDTQMFGTFMVARFKIFCCAADAIPVAVIINSAQPAPPTDSWVSVTGVVTTTENSIILNDVTVEPIPAPERPYL</sequence>
<evidence type="ECO:0000256" key="1">
    <source>
        <dbReference type="SAM" id="MobiDB-lite"/>
    </source>
</evidence>
<keyword evidence="2" id="KW-1133">Transmembrane helix</keyword>
<feature type="region of interest" description="Disordered" evidence="1">
    <location>
        <begin position="1"/>
        <end position="27"/>
    </location>
</feature>
<protein>
    <submittedName>
        <fullName evidence="5">Putative TIGR03943 family protein</fullName>
    </submittedName>
</protein>
<dbReference type="KEGG" id="cut:CUTER_06655"/>
<dbReference type="STRING" id="1072256.CUTER_06655"/>
<feature type="transmembrane region" description="Helical" evidence="2">
    <location>
        <begin position="39"/>
        <end position="60"/>
    </location>
</feature>
<dbReference type="OrthoDB" id="359029at2"/>
<dbReference type="Proteomes" id="UP000035548">
    <property type="component" value="Chromosome"/>
</dbReference>
<gene>
    <name evidence="5" type="ORF">CUTER_06655</name>
</gene>
<name>A0A0G3HF12_9CORY</name>
<dbReference type="NCBIfam" id="TIGR03943">
    <property type="entry name" value="TIGR03943 family putative permease subunit"/>
    <property type="match status" value="1"/>
</dbReference>
<accession>A0A0G3HF12</accession>
<dbReference type="InterPro" id="IPR052955">
    <property type="entry name" value="UPF0703_membrane_permease"/>
</dbReference>
<reference evidence="5 6" key="1">
    <citation type="journal article" date="2015" name="Genome Announc.">
        <title>Virulence Factor Genes Detected in the Complete Genome Sequence of Corynebacterium uterequi DSM 45634, Isolated from the Uterus of a Maiden Mare.</title>
        <authorList>
            <person name="Ruckert C."/>
            <person name="Kriete M."/>
            <person name="Jaenicke S."/>
            <person name="Winkler A."/>
            <person name="Tauch A."/>
        </authorList>
    </citation>
    <scope>NUCLEOTIDE SEQUENCE [LARGE SCALE GENOMIC DNA]</scope>
    <source>
        <strain evidence="5 6">DSM 45634</strain>
    </source>
</reference>
<evidence type="ECO:0000259" key="4">
    <source>
        <dbReference type="Pfam" id="PF21537"/>
    </source>
</evidence>
<dbReference type="InterPro" id="IPR048447">
    <property type="entry name" value="DUF1980_C"/>
</dbReference>
<dbReference type="Pfam" id="PF09323">
    <property type="entry name" value="DUF1980"/>
    <property type="match status" value="1"/>
</dbReference>
<dbReference type="RefSeq" id="WP_047259758.1">
    <property type="nucleotide sequence ID" value="NZ_CP011546.1"/>
</dbReference>
<dbReference type="EMBL" id="CP011546">
    <property type="protein sequence ID" value="AKK11320.1"/>
    <property type="molecule type" value="Genomic_DNA"/>
</dbReference>
<dbReference type="InterPro" id="IPR015402">
    <property type="entry name" value="DUF1980"/>
</dbReference>
<dbReference type="PATRIC" id="fig|1072256.5.peg.1315"/>
<keyword evidence="2" id="KW-0472">Membrane</keyword>
<dbReference type="PANTHER" id="PTHR40047">
    <property type="entry name" value="UPF0703 PROTEIN YCGQ"/>
    <property type="match status" value="1"/>
</dbReference>
<feature type="transmembrane region" description="Helical" evidence="2">
    <location>
        <begin position="67"/>
        <end position="86"/>
    </location>
</feature>
<evidence type="ECO:0000313" key="6">
    <source>
        <dbReference type="Proteomes" id="UP000035548"/>
    </source>
</evidence>